<accession>A0A0E9WUX7</accession>
<dbReference type="AlphaFoldDB" id="A0A0E9WUX7"/>
<name>A0A0E9WUX7_ANGAN</name>
<evidence type="ECO:0000313" key="1">
    <source>
        <dbReference type="EMBL" id="JAH93330.1"/>
    </source>
</evidence>
<protein>
    <submittedName>
        <fullName evidence="1">Uncharacterized protein</fullName>
    </submittedName>
</protein>
<organism evidence="1">
    <name type="scientific">Anguilla anguilla</name>
    <name type="common">European freshwater eel</name>
    <name type="synonym">Muraena anguilla</name>
    <dbReference type="NCBI Taxonomy" id="7936"/>
    <lineage>
        <taxon>Eukaryota</taxon>
        <taxon>Metazoa</taxon>
        <taxon>Chordata</taxon>
        <taxon>Craniata</taxon>
        <taxon>Vertebrata</taxon>
        <taxon>Euteleostomi</taxon>
        <taxon>Actinopterygii</taxon>
        <taxon>Neopterygii</taxon>
        <taxon>Teleostei</taxon>
        <taxon>Anguilliformes</taxon>
        <taxon>Anguillidae</taxon>
        <taxon>Anguilla</taxon>
    </lineage>
</organism>
<reference evidence="1" key="2">
    <citation type="journal article" date="2015" name="Fish Shellfish Immunol.">
        <title>Early steps in the European eel (Anguilla anguilla)-Vibrio vulnificus interaction in the gills: Role of the RtxA13 toxin.</title>
        <authorList>
            <person name="Callol A."/>
            <person name="Pajuelo D."/>
            <person name="Ebbesson L."/>
            <person name="Teles M."/>
            <person name="MacKenzie S."/>
            <person name="Amaro C."/>
        </authorList>
    </citation>
    <scope>NUCLEOTIDE SEQUENCE</scope>
</reference>
<reference evidence="1" key="1">
    <citation type="submission" date="2014-11" db="EMBL/GenBank/DDBJ databases">
        <authorList>
            <person name="Amaro Gonzalez C."/>
        </authorList>
    </citation>
    <scope>NUCLEOTIDE SEQUENCE</scope>
</reference>
<proteinExistence type="predicted"/>
<sequence>MKCLSVNVHVVNNGNGGPVLDHSNRPPFSNTVINEQMKCQYL</sequence>
<dbReference type="EMBL" id="GBXM01015247">
    <property type="protein sequence ID" value="JAH93330.1"/>
    <property type="molecule type" value="Transcribed_RNA"/>
</dbReference>